<evidence type="ECO:0000256" key="5">
    <source>
        <dbReference type="ARBA" id="ARBA00022723"/>
    </source>
</evidence>
<dbReference type="SUPFAM" id="SSF54919">
    <property type="entry name" value="Nucleoside diphosphate kinase, NDK"/>
    <property type="match status" value="1"/>
</dbReference>
<dbReference type="Gene3D" id="3.30.70.141">
    <property type="entry name" value="Nucleoside diphosphate kinase-like domain"/>
    <property type="match status" value="1"/>
</dbReference>
<feature type="region of interest" description="Disordered" evidence="9">
    <location>
        <begin position="292"/>
        <end position="393"/>
    </location>
</feature>
<feature type="compositionally biased region" description="Polar residues" evidence="9">
    <location>
        <begin position="438"/>
        <end position="462"/>
    </location>
</feature>
<dbReference type="InterPro" id="IPR018506">
    <property type="entry name" value="Cyt_B5_heme-BS"/>
</dbReference>
<comment type="caution">
    <text evidence="11">The sequence shown here is derived from an EMBL/GenBank/DDBJ whole genome shotgun (WGS) entry which is preliminary data.</text>
</comment>
<evidence type="ECO:0000256" key="9">
    <source>
        <dbReference type="SAM" id="MobiDB-lite"/>
    </source>
</evidence>
<dbReference type="PROSITE" id="PS00191">
    <property type="entry name" value="CYTOCHROME_B5_1"/>
    <property type="match status" value="1"/>
</dbReference>
<dbReference type="InterPro" id="IPR013786">
    <property type="entry name" value="AcylCoA_DH/ox_N"/>
</dbReference>
<dbReference type="InterPro" id="IPR009075">
    <property type="entry name" value="AcylCo_DH/oxidase_C"/>
</dbReference>
<evidence type="ECO:0000256" key="4">
    <source>
        <dbReference type="ARBA" id="ARBA00022630"/>
    </source>
</evidence>
<feature type="region of interest" description="Disordered" evidence="9">
    <location>
        <begin position="210"/>
        <end position="242"/>
    </location>
</feature>
<dbReference type="InterPro" id="IPR036250">
    <property type="entry name" value="AcylCo_DH-like_C"/>
</dbReference>
<dbReference type="STRING" id="286115.A0A507CSM3"/>
<dbReference type="Gene3D" id="2.40.110.10">
    <property type="entry name" value="Butyryl-CoA Dehydrogenase, subunit A, domain 2"/>
    <property type="match status" value="1"/>
</dbReference>
<feature type="domain" description="Cytochrome b5 heme-binding" evidence="10">
    <location>
        <begin position="1243"/>
        <end position="1319"/>
    </location>
</feature>
<dbReference type="InterPro" id="IPR050741">
    <property type="entry name" value="Acyl-CoA_dehydrogenase"/>
</dbReference>
<reference evidence="11 12" key="1">
    <citation type="journal article" date="2019" name="Sci. Rep.">
        <title>Comparative genomics of chytrid fungi reveal insights into the obligate biotrophic and pathogenic lifestyle of Synchytrium endobioticum.</title>
        <authorList>
            <person name="van de Vossenberg B.T.L.H."/>
            <person name="Warris S."/>
            <person name="Nguyen H.D.T."/>
            <person name="van Gent-Pelzer M.P.E."/>
            <person name="Joly D.L."/>
            <person name="van de Geest H.C."/>
            <person name="Bonants P.J.M."/>
            <person name="Smith D.S."/>
            <person name="Levesque C.A."/>
            <person name="van der Lee T.A.J."/>
        </authorList>
    </citation>
    <scope>NUCLEOTIDE SEQUENCE [LARGE SCALE GENOMIC DNA]</scope>
    <source>
        <strain evidence="11 12">MB42</strain>
    </source>
</reference>
<evidence type="ECO:0000256" key="3">
    <source>
        <dbReference type="ARBA" id="ARBA00022617"/>
    </source>
</evidence>
<dbReference type="SMART" id="SM01117">
    <property type="entry name" value="Cyt-b5"/>
    <property type="match status" value="1"/>
</dbReference>
<dbReference type="InterPro" id="IPR006091">
    <property type="entry name" value="Acyl-CoA_Oxase/DH_mid-dom"/>
</dbReference>
<dbReference type="FunFam" id="2.40.110.10:FF:000002">
    <property type="entry name" value="Acyl-CoA dehydrogenase fadE12"/>
    <property type="match status" value="1"/>
</dbReference>
<protein>
    <recommendedName>
        <fullName evidence="10">Cytochrome b5 heme-binding domain-containing protein</fullName>
    </recommendedName>
</protein>
<sequence length="1773" mass="194711">MFSGYRGGRTTIIIGRDYGWHQNNPPEASEESGDDIDIDDKQARELSVFRKNYQGKPQLSTKILAPRNTLDTPNANITGSTNDMHYTYSSHSSSSCSSISTSASLDFETVQSRPESKQEIHVTPRVSQIEAYTIADQSRPFEGFIPNMTPTFSGICDVSNDQLDRLLAYVQSSSGNEAYTASPHRNNVFNTPALISSTKSPLSLAAIAIQPSTPSPSPTLTSPIKDPPSFAQQLNPGPRPKPAFQFTTIDAVPEVDTDGCDEAKRYDSAINLYSSTSFSNLRDKQVMNDDAKGDSVMHQNKPSLADFERGGSPHKALTDTRSASKSASPQREALSDQFDHGAAADNVTLTGSGSKQRSKKSQKKKKKKFKTKKSKSRTVKVESADDDSEEAVEAVKSDDKGLFIVHAIGIEKDGRPPVARQAAESLHIHRKSTPLVTKSPILSPTANSSPVKSKVIPQSTPAASRPQLSVKVLSPHIDLPPLSAPLAPTDRKIHFTHNVALSANDAETCETIMLTTSEMLPAAMYGLVLDTLINKLGYEIESLTRRSWSPQPRNRRDFDTRSILSVLVSHRSDTVSIPLTTDAGLAELHLRCISVLKEPGWSFGGNVTSQLLSSTPSNLFSTTRPPHHVVKRDKSKSDIDALSQLLPAQSNINNKLAGQTFFNACTELPQIVFIAARMHVGIQLLRKLTEPRRASSRPITNIISTSGLDYELAAGNRFELLGCKVIPHMTLQHARLLTPYEVHERQYSSSLDVLTSAGTAVGGEQRWLLLVCRRMQAYEHLEQAINTLMESYTSPVNNKICKALLPGIDEKDIARLSVIAVPSPEYTFHAIASFFHDTELLSGDSSEWEDKGCLPPEYYSPPFVLQNMIQAPQLLCTTVVMSKRMFPLLGKVLARIQREGFVLTGLKMQRLSTNMARKFVSFADEEGRFTPSQRDEFVRRLCEGPIMCGLIARENGVRRWLDVLDDIYLKSGGKPVRQGDALPDPMQFGLYGSPSLRAAIGQRQVLFAENPPIEARIHVSYSRYMRKVVPCAPTDLPPPSRKCYALNNRGQKASSSGEAQLCCVLLLNLASTYEQTLSQWAQICLAILGNASSTSPDATASSCGNGQQQRGRSSRRDSSDRAREGISSTCTTGSDDATGGVVKDDDVFRLVGCRLICVREAVAEKVAGWSALSNSNWGAVGDGIPIEMTLRSGPTLVLAIEKERGFAPALLRSKLDRLDRTRPDTVVLELPTDYQEIIEKIRSKSSSRTTFAKHNTESDCWIIVNNKVYDVTLFLDDHPGGKKIILKVAGTDASKPFAQFHNPSVLESHAAQLYRGEVGETPAMSSTAAELSESESDGDGSDDAYFGNLSPFADPYWYQDWYSPYYNESHRRVRAAVRKFTEAEIIPNCFAWDESKQIPKDLFIKAAKAGILPCLVGHPLPVDCLPPYPLVGGVKPDEFDAFHEFIICDEISRCGSGGVVWALVGGFGIGLPPIAQYAQPSVKKRVVSECMSGQKNICLAITEPYAGSDVAQLRCEAKKTPDGKHYIVNGSKKWITNGVFADYFTVAARTSGPGMNGISLILVERNMPGVSTRQMNCSGVWASGTAYVNFEDVKVPVENLIGKENKGFKIIMRNFNHERMGIAIQATRFARVCYEDALHYAHKRSTFSKKLIEHPVIRLKLANMAKGIEATHAWMESLIYQTTRMPEDLQPLRLGGPVALLKAQSTQVFELCAREAAQIFGGLAYTRGGQGERVERLYREVRAYAIPGGSEEIMLDLGIRQSVKVAQVLGAKL</sequence>
<feature type="compositionally biased region" description="Polar residues" evidence="9">
    <location>
        <begin position="319"/>
        <end position="329"/>
    </location>
</feature>
<dbReference type="InterPro" id="IPR036850">
    <property type="entry name" value="NDK-like_dom_sf"/>
</dbReference>
<dbReference type="InterPro" id="IPR001199">
    <property type="entry name" value="Cyt_B5-like_heme/steroid-bd"/>
</dbReference>
<evidence type="ECO:0000313" key="12">
    <source>
        <dbReference type="Proteomes" id="UP000317494"/>
    </source>
</evidence>
<keyword evidence="5" id="KW-0479">Metal-binding</keyword>
<dbReference type="Proteomes" id="UP000317494">
    <property type="component" value="Unassembled WGS sequence"/>
</dbReference>
<organism evidence="11 12">
    <name type="scientific">Synchytrium endobioticum</name>
    <dbReference type="NCBI Taxonomy" id="286115"/>
    <lineage>
        <taxon>Eukaryota</taxon>
        <taxon>Fungi</taxon>
        <taxon>Fungi incertae sedis</taxon>
        <taxon>Chytridiomycota</taxon>
        <taxon>Chytridiomycota incertae sedis</taxon>
        <taxon>Chytridiomycetes</taxon>
        <taxon>Synchytriales</taxon>
        <taxon>Synchytriaceae</taxon>
        <taxon>Synchytrium</taxon>
    </lineage>
</organism>
<dbReference type="Pfam" id="PF02770">
    <property type="entry name" value="Acyl-CoA_dh_M"/>
    <property type="match status" value="1"/>
</dbReference>
<keyword evidence="7" id="KW-0560">Oxidoreductase</keyword>
<dbReference type="Pfam" id="PF00441">
    <property type="entry name" value="Acyl-CoA_dh_1"/>
    <property type="match status" value="1"/>
</dbReference>
<feature type="compositionally biased region" description="Low complexity" evidence="9">
    <location>
        <begin position="1098"/>
        <end position="1111"/>
    </location>
</feature>
<keyword evidence="12" id="KW-1185">Reference proteome</keyword>
<dbReference type="GO" id="GO:0020037">
    <property type="term" value="F:heme binding"/>
    <property type="evidence" value="ECO:0007669"/>
    <property type="project" value="InterPro"/>
</dbReference>
<dbReference type="PANTHER" id="PTHR48083:SF28">
    <property type="entry name" value="ACYL-COA DEHYDROGENASE FAMILY PROTEIN (AFU_ORTHOLOGUE AFUA_6G10880)-RELATED"/>
    <property type="match status" value="1"/>
</dbReference>
<dbReference type="Gene3D" id="1.20.140.10">
    <property type="entry name" value="Butyryl-CoA Dehydrogenase, subunit A, domain 3"/>
    <property type="match status" value="1"/>
</dbReference>
<dbReference type="InterPro" id="IPR046373">
    <property type="entry name" value="Acyl-CoA_Oxase/DH_mid-dom_sf"/>
</dbReference>
<name>A0A507CSM3_9FUNG</name>
<dbReference type="Gene3D" id="1.10.540.10">
    <property type="entry name" value="Acyl-CoA dehydrogenase/oxidase, N-terminal domain"/>
    <property type="match status" value="1"/>
</dbReference>
<dbReference type="GO" id="GO:0003995">
    <property type="term" value="F:acyl-CoA dehydrogenase activity"/>
    <property type="evidence" value="ECO:0007669"/>
    <property type="project" value="TreeGrafter"/>
</dbReference>
<dbReference type="GO" id="GO:0005737">
    <property type="term" value="C:cytoplasm"/>
    <property type="evidence" value="ECO:0007669"/>
    <property type="project" value="TreeGrafter"/>
</dbReference>
<proteinExistence type="inferred from homology"/>
<dbReference type="GO" id="GO:0050660">
    <property type="term" value="F:flavin adenine dinucleotide binding"/>
    <property type="evidence" value="ECO:0007669"/>
    <property type="project" value="InterPro"/>
</dbReference>
<evidence type="ECO:0000256" key="7">
    <source>
        <dbReference type="ARBA" id="ARBA00023002"/>
    </source>
</evidence>
<keyword evidence="8" id="KW-0408">Iron</keyword>
<dbReference type="Pfam" id="PF02771">
    <property type="entry name" value="Acyl-CoA_dh_N"/>
    <property type="match status" value="1"/>
</dbReference>
<dbReference type="GO" id="GO:0046872">
    <property type="term" value="F:metal ion binding"/>
    <property type="evidence" value="ECO:0007669"/>
    <property type="project" value="UniProtKB-KW"/>
</dbReference>
<evidence type="ECO:0000256" key="2">
    <source>
        <dbReference type="ARBA" id="ARBA00009347"/>
    </source>
</evidence>
<feature type="compositionally biased region" description="Basic residues" evidence="9">
    <location>
        <begin position="356"/>
        <end position="378"/>
    </location>
</feature>
<keyword evidence="3" id="KW-0349">Heme</keyword>
<evidence type="ECO:0000259" key="10">
    <source>
        <dbReference type="PROSITE" id="PS50255"/>
    </source>
</evidence>
<dbReference type="Gene3D" id="3.10.120.10">
    <property type="entry name" value="Cytochrome b5-like heme/steroid binding domain"/>
    <property type="match status" value="1"/>
</dbReference>
<keyword evidence="4" id="KW-0285">Flavoprotein</keyword>
<feature type="region of interest" description="Disordered" evidence="9">
    <location>
        <begin position="438"/>
        <end position="463"/>
    </location>
</feature>
<evidence type="ECO:0000256" key="6">
    <source>
        <dbReference type="ARBA" id="ARBA00022827"/>
    </source>
</evidence>
<comment type="similarity">
    <text evidence="2">Belongs to the acyl-CoA dehydrogenase family.</text>
</comment>
<dbReference type="SUPFAM" id="SSF56645">
    <property type="entry name" value="Acyl-CoA dehydrogenase NM domain-like"/>
    <property type="match status" value="1"/>
</dbReference>
<dbReference type="InterPro" id="IPR009100">
    <property type="entry name" value="AcylCoA_DH/oxidase_NM_dom_sf"/>
</dbReference>
<dbReference type="InterPro" id="IPR037069">
    <property type="entry name" value="AcylCoA_DH/ox_N_sf"/>
</dbReference>
<evidence type="ECO:0000256" key="1">
    <source>
        <dbReference type="ARBA" id="ARBA00001974"/>
    </source>
</evidence>
<accession>A0A507CSM3</accession>
<dbReference type="InterPro" id="IPR036400">
    <property type="entry name" value="Cyt_B5-like_heme/steroid_sf"/>
</dbReference>
<evidence type="ECO:0000256" key="8">
    <source>
        <dbReference type="ARBA" id="ARBA00023004"/>
    </source>
</evidence>
<dbReference type="PANTHER" id="PTHR48083">
    <property type="entry name" value="MEDIUM-CHAIN SPECIFIC ACYL-COA DEHYDROGENASE, MITOCHONDRIAL-RELATED"/>
    <property type="match status" value="1"/>
</dbReference>
<dbReference type="GO" id="GO:0033539">
    <property type="term" value="P:fatty acid beta-oxidation using acyl-CoA dehydrogenase"/>
    <property type="evidence" value="ECO:0007669"/>
    <property type="project" value="TreeGrafter"/>
</dbReference>
<evidence type="ECO:0000313" key="11">
    <source>
        <dbReference type="EMBL" id="TPX42153.1"/>
    </source>
</evidence>
<gene>
    <name evidence="11" type="ORF">SeMB42_g05257</name>
</gene>
<dbReference type="PROSITE" id="PS50255">
    <property type="entry name" value="CYTOCHROME_B5_2"/>
    <property type="match status" value="1"/>
</dbReference>
<dbReference type="SUPFAM" id="SSF55856">
    <property type="entry name" value="Cytochrome b5-like heme/steroid binding domain"/>
    <property type="match status" value="1"/>
</dbReference>
<dbReference type="SUPFAM" id="SSF47203">
    <property type="entry name" value="Acyl-CoA dehydrogenase C-terminal domain-like"/>
    <property type="match status" value="1"/>
</dbReference>
<feature type="compositionally biased region" description="Basic and acidic residues" evidence="9">
    <location>
        <begin position="1114"/>
        <end position="1124"/>
    </location>
</feature>
<dbReference type="VEuPathDB" id="FungiDB:SeMB42_g05257"/>
<dbReference type="Pfam" id="PF00173">
    <property type="entry name" value="Cyt-b5"/>
    <property type="match status" value="1"/>
</dbReference>
<keyword evidence="6" id="KW-0274">FAD</keyword>
<comment type="cofactor">
    <cofactor evidence="1">
        <name>FAD</name>
        <dbReference type="ChEBI" id="CHEBI:57692"/>
    </cofactor>
</comment>
<dbReference type="EMBL" id="QEAN01000243">
    <property type="protein sequence ID" value="TPX42153.1"/>
    <property type="molecule type" value="Genomic_DNA"/>
</dbReference>
<feature type="region of interest" description="Disordered" evidence="9">
    <location>
        <begin position="1098"/>
        <end position="1135"/>
    </location>
</feature>
<feature type="compositionally biased region" description="Polar residues" evidence="9">
    <location>
        <begin position="1126"/>
        <end position="1135"/>
    </location>
</feature>